<dbReference type="Proteomes" id="UP000503581">
    <property type="component" value="Genome"/>
</dbReference>
<name>A0A6M4BH96_9CAUD</name>
<evidence type="ECO:0000313" key="2">
    <source>
        <dbReference type="EMBL" id="QJQ40028.1"/>
    </source>
</evidence>
<keyword evidence="1" id="KW-0812">Transmembrane</keyword>
<accession>A0A6M4BH96</accession>
<sequence>MEPFIKKKGVKKGDTRTGLKGVYIYLLLLLLLYIINYIRSNKNSYLEVSICIIR</sequence>
<keyword evidence="1" id="KW-1133">Transmembrane helix</keyword>
<protein>
    <submittedName>
        <fullName evidence="2">Uncharacterized protein</fullName>
    </submittedName>
</protein>
<organism evidence="2 3">
    <name type="scientific">Salmonella phage vB_SenM-1</name>
    <dbReference type="NCBI Taxonomy" id="2732255"/>
    <lineage>
        <taxon>Viruses</taxon>
        <taxon>Duplodnaviria</taxon>
        <taxon>Heunggongvirae</taxon>
        <taxon>Uroviricota</taxon>
        <taxon>Caudoviricetes</taxon>
        <taxon>Rosemountvirus</taxon>
        <taxon>Rosemountvirus SE13</taxon>
    </lineage>
</organism>
<feature type="transmembrane region" description="Helical" evidence="1">
    <location>
        <begin position="21"/>
        <end position="38"/>
    </location>
</feature>
<evidence type="ECO:0000313" key="3">
    <source>
        <dbReference type="Proteomes" id="UP000503581"/>
    </source>
</evidence>
<keyword evidence="1" id="KW-0472">Membrane</keyword>
<proteinExistence type="predicted"/>
<dbReference type="EMBL" id="MT012730">
    <property type="protein sequence ID" value="QJQ40028.1"/>
    <property type="molecule type" value="Genomic_DNA"/>
</dbReference>
<gene>
    <name evidence="2" type="ORF">vBSenM1_28</name>
</gene>
<reference evidence="3" key="1">
    <citation type="submission" date="2020-02" db="EMBL/GenBank/DDBJ databases">
        <title>A series of three bacteriophages infecting Salmonella enterica strains and being potentially suitable for phage therapy.</title>
        <authorList>
            <person name="Kosznik-Kwasnicka K."/>
            <person name="Cieminska K."/>
            <person name="Grabski M."/>
            <person name="Grabowski L."/>
            <person name="Jurczak-Kurek A."/>
            <person name="Wegrzyn G."/>
            <person name="Wegrzyn A."/>
        </authorList>
    </citation>
    <scope>NUCLEOTIDE SEQUENCE [LARGE SCALE GENOMIC DNA]</scope>
</reference>
<evidence type="ECO:0000256" key="1">
    <source>
        <dbReference type="SAM" id="Phobius"/>
    </source>
</evidence>